<dbReference type="Proteomes" id="UP000280346">
    <property type="component" value="Unassembled WGS sequence"/>
</dbReference>
<comment type="caution">
    <text evidence="1">The sequence shown here is derived from an EMBL/GenBank/DDBJ whole genome shotgun (WGS) entry which is preliminary data.</text>
</comment>
<organism evidence="1 2">
    <name type="scientific">Azospirillum doebereinerae</name>
    <dbReference type="NCBI Taxonomy" id="92933"/>
    <lineage>
        <taxon>Bacteria</taxon>
        <taxon>Pseudomonadati</taxon>
        <taxon>Pseudomonadota</taxon>
        <taxon>Alphaproteobacteria</taxon>
        <taxon>Rhodospirillales</taxon>
        <taxon>Azospirillaceae</taxon>
        <taxon>Azospirillum</taxon>
    </lineage>
</organism>
<gene>
    <name evidence="1" type="ORF">EJ913_25915</name>
</gene>
<accession>A0A3S0WRF5</accession>
<dbReference type="AlphaFoldDB" id="A0A3S0WRF5"/>
<dbReference type="OrthoDB" id="7307463at2"/>
<proteinExistence type="predicted"/>
<dbReference type="RefSeq" id="WP_127003401.1">
    <property type="nucleotide sequence ID" value="NZ_CP173190.1"/>
</dbReference>
<sequence>MSNVDHCLERLALLDRADRLLNEVRVYGHHGAMRDTLARHRLLLGEARRHLDSANSVGRGG</sequence>
<evidence type="ECO:0000313" key="2">
    <source>
        <dbReference type="Proteomes" id="UP000280346"/>
    </source>
</evidence>
<dbReference type="EMBL" id="RZIJ01000028">
    <property type="protein sequence ID" value="RUQ65026.1"/>
    <property type="molecule type" value="Genomic_DNA"/>
</dbReference>
<evidence type="ECO:0000313" key="1">
    <source>
        <dbReference type="EMBL" id="RUQ65026.1"/>
    </source>
</evidence>
<protein>
    <submittedName>
        <fullName evidence="1">Uncharacterized protein</fullName>
    </submittedName>
</protein>
<keyword evidence="2" id="KW-1185">Reference proteome</keyword>
<reference evidence="1 2" key="1">
    <citation type="submission" date="2018-12" db="EMBL/GenBank/DDBJ databases">
        <authorList>
            <person name="Yang Y."/>
        </authorList>
    </citation>
    <scope>NUCLEOTIDE SEQUENCE [LARGE SCALE GENOMIC DNA]</scope>
    <source>
        <strain evidence="1 2">GSF71</strain>
    </source>
</reference>
<name>A0A3S0WRF5_9PROT</name>